<dbReference type="InterPro" id="IPR013783">
    <property type="entry name" value="Ig-like_fold"/>
</dbReference>
<dbReference type="AlphaFoldDB" id="A0ABD1F9H5"/>
<protein>
    <recommendedName>
        <fullName evidence="3">Ig-like domain-containing protein</fullName>
    </recommendedName>
</protein>
<sequence>MKGNRIAKQKDNKYTAYQHHCFLIRLSSGSNRPMSTGLYPTKTLGPMNKMNQINHFKIFPELLIHGRTKKQRKTSVDGRNRDSISNADQWSNNEVFSNRAYFMQNKEPAELVVDHIRGSDQGVYRCRVDFKLGQTRNSKVNLTVIVYFNKVRAESL</sequence>
<dbReference type="PANTHER" id="PTHR23278">
    <property type="entry name" value="SIDESTEP PROTEIN"/>
    <property type="match status" value="1"/>
</dbReference>
<evidence type="ECO:0008006" key="3">
    <source>
        <dbReference type="Google" id="ProtNLM"/>
    </source>
</evidence>
<dbReference type="EMBL" id="JBDJPC010000002">
    <property type="protein sequence ID" value="KAL1513589.1"/>
    <property type="molecule type" value="Genomic_DNA"/>
</dbReference>
<evidence type="ECO:0000313" key="2">
    <source>
        <dbReference type="Proteomes" id="UP001566132"/>
    </source>
</evidence>
<dbReference type="Proteomes" id="UP001566132">
    <property type="component" value="Unassembled WGS sequence"/>
</dbReference>
<keyword evidence="2" id="KW-1185">Reference proteome</keyword>
<evidence type="ECO:0000313" key="1">
    <source>
        <dbReference type="EMBL" id="KAL1513589.1"/>
    </source>
</evidence>
<proteinExistence type="predicted"/>
<name>A0ABD1F9H5_HYPHA</name>
<dbReference type="InterPro" id="IPR036179">
    <property type="entry name" value="Ig-like_dom_sf"/>
</dbReference>
<comment type="caution">
    <text evidence="1">The sequence shown here is derived from an EMBL/GenBank/DDBJ whole genome shotgun (WGS) entry which is preliminary data.</text>
</comment>
<reference evidence="1 2" key="1">
    <citation type="submission" date="2024-05" db="EMBL/GenBank/DDBJ databases">
        <title>Genetic variation in Jamaican populations of the coffee berry borer (Hypothenemus hampei).</title>
        <authorList>
            <person name="Errbii M."/>
            <person name="Myrie A."/>
        </authorList>
    </citation>
    <scope>NUCLEOTIDE SEQUENCE [LARGE SCALE GENOMIC DNA]</scope>
    <source>
        <strain evidence="1">JA-Hopewell-2020-01-JO</strain>
        <tissue evidence="1">Whole body</tissue>
    </source>
</reference>
<accession>A0ABD1F9H5</accession>
<gene>
    <name evidence="1" type="ORF">ABEB36_002983</name>
</gene>
<dbReference type="PANTHER" id="PTHR23278:SF25">
    <property type="entry name" value="GH14967P"/>
    <property type="match status" value="1"/>
</dbReference>
<organism evidence="1 2">
    <name type="scientific">Hypothenemus hampei</name>
    <name type="common">Coffee berry borer</name>
    <dbReference type="NCBI Taxonomy" id="57062"/>
    <lineage>
        <taxon>Eukaryota</taxon>
        <taxon>Metazoa</taxon>
        <taxon>Ecdysozoa</taxon>
        <taxon>Arthropoda</taxon>
        <taxon>Hexapoda</taxon>
        <taxon>Insecta</taxon>
        <taxon>Pterygota</taxon>
        <taxon>Neoptera</taxon>
        <taxon>Endopterygota</taxon>
        <taxon>Coleoptera</taxon>
        <taxon>Polyphaga</taxon>
        <taxon>Cucujiformia</taxon>
        <taxon>Curculionidae</taxon>
        <taxon>Scolytinae</taxon>
        <taxon>Hypothenemus</taxon>
    </lineage>
</organism>
<dbReference type="SUPFAM" id="SSF48726">
    <property type="entry name" value="Immunoglobulin"/>
    <property type="match status" value="1"/>
</dbReference>
<dbReference type="Gene3D" id="2.60.40.10">
    <property type="entry name" value="Immunoglobulins"/>
    <property type="match status" value="1"/>
</dbReference>